<comment type="cofactor">
    <cofactor evidence="1">
        <name>Zn(2+)</name>
        <dbReference type="ChEBI" id="CHEBI:29105"/>
    </cofactor>
</comment>
<accession>A0A6C0II19</accession>
<sequence length="160" mass="17883">MAMSQSERMRYILEESQKFVARNKVRDSSELTLIRQAKASSVQVPQNVATVVNLHTSQQMTTYPYQSDCAANVVYTGGGTQMDYTAKLYKEQSCAVCADDNPVNNQYITLPTPCYDRTQFPFIQTNLSTPVVCHDPGFRQFFPPGPPCALSTNIYYTPSG</sequence>
<keyword evidence="4" id="KW-0862">Zinc</keyword>
<name>A0A6C0II19_9ZZZZ</name>
<evidence type="ECO:0000256" key="4">
    <source>
        <dbReference type="ARBA" id="ARBA00022833"/>
    </source>
</evidence>
<dbReference type="EMBL" id="MN740166">
    <property type="protein sequence ID" value="QHT91577.1"/>
    <property type="molecule type" value="Genomic_DNA"/>
</dbReference>
<evidence type="ECO:0000256" key="3">
    <source>
        <dbReference type="ARBA" id="ARBA00022723"/>
    </source>
</evidence>
<evidence type="ECO:0000256" key="1">
    <source>
        <dbReference type="ARBA" id="ARBA00001947"/>
    </source>
</evidence>
<dbReference type="GO" id="GO:0046872">
    <property type="term" value="F:metal ion binding"/>
    <property type="evidence" value="ECO:0007669"/>
    <property type="project" value="UniProtKB-KW"/>
</dbReference>
<protein>
    <submittedName>
        <fullName evidence="5">Uncharacterized protein</fullName>
    </submittedName>
</protein>
<proteinExistence type="inferred from homology"/>
<evidence type="ECO:0000256" key="2">
    <source>
        <dbReference type="ARBA" id="ARBA00005988"/>
    </source>
</evidence>
<organism evidence="5">
    <name type="scientific">viral metagenome</name>
    <dbReference type="NCBI Taxonomy" id="1070528"/>
    <lineage>
        <taxon>unclassified sequences</taxon>
        <taxon>metagenomes</taxon>
        <taxon>organismal metagenomes</taxon>
    </lineage>
</organism>
<dbReference type="PROSITE" id="PS00133">
    <property type="entry name" value="CARBOXYPEPT_ZN_2"/>
    <property type="match status" value="1"/>
</dbReference>
<dbReference type="InterPro" id="IPR057247">
    <property type="entry name" value="CARBOXYPEPT_ZN_2"/>
</dbReference>
<dbReference type="AlphaFoldDB" id="A0A6C0II19"/>
<comment type="similarity">
    <text evidence="2">Belongs to the peptidase M14 family.</text>
</comment>
<keyword evidence="3" id="KW-0479">Metal-binding</keyword>
<reference evidence="5" key="1">
    <citation type="journal article" date="2020" name="Nature">
        <title>Giant virus diversity and host interactions through global metagenomics.</title>
        <authorList>
            <person name="Schulz F."/>
            <person name="Roux S."/>
            <person name="Paez-Espino D."/>
            <person name="Jungbluth S."/>
            <person name="Walsh D.A."/>
            <person name="Denef V.J."/>
            <person name="McMahon K.D."/>
            <person name="Konstantinidis K.T."/>
            <person name="Eloe-Fadrosh E.A."/>
            <person name="Kyrpides N.C."/>
            <person name="Woyke T."/>
        </authorList>
    </citation>
    <scope>NUCLEOTIDE SEQUENCE</scope>
    <source>
        <strain evidence="5">GVMAG-M-3300023184-77</strain>
    </source>
</reference>
<evidence type="ECO:0000313" key="5">
    <source>
        <dbReference type="EMBL" id="QHT91577.1"/>
    </source>
</evidence>